<gene>
    <name evidence="1" type="ORF">CLUMA_CG007324</name>
</gene>
<reference evidence="1 2" key="1">
    <citation type="submission" date="2015-04" db="EMBL/GenBank/DDBJ databases">
        <authorList>
            <person name="Syromyatnikov M.Y."/>
            <person name="Popov V.N."/>
        </authorList>
    </citation>
    <scope>NUCLEOTIDE SEQUENCE [LARGE SCALE GENOMIC DNA]</scope>
</reference>
<dbReference type="Proteomes" id="UP000183832">
    <property type="component" value="Unassembled WGS sequence"/>
</dbReference>
<keyword evidence="2" id="KW-1185">Reference proteome</keyword>
<accession>A0A1J1I2H5</accession>
<sequence>MRSSLLSNLLHATHSQVYQSFSYISKTLKKFEASFKNRYKLFFDPKVLGFLHIINSYKIKKLTNRFPLKNKQKSLENLHKSLQSNKK</sequence>
<organism evidence="1 2">
    <name type="scientific">Clunio marinus</name>
    <dbReference type="NCBI Taxonomy" id="568069"/>
    <lineage>
        <taxon>Eukaryota</taxon>
        <taxon>Metazoa</taxon>
        <taxon>Ecdysozoa</taxon>
        <taxon>Arthropoda</taxon>
        <taxon>Hexapoda</taxon>
        <taxon>Insecta</taxon>
        <taxon>Pterygota</taxon>
        <taxon>Neoptera</taxon>
        <taxon>Endopterygota</taxon>
        <taxon>Diptera</taxon>
        <taxon>Nematocera</taxon>
        <taxon>Chironomoidea</taxon>
        <taxon>Chironomidae</taxon>
        <taxon>Clunio</taxon>
    </lineage>
</organism>
<name>A0A1J1I2H5_9DIPT</name>
<dbReference type="EMBL" id="CVRI01000038">
    <property type="protein sequence ID" value="CRK93796.1"/>
    <property type="molecule type" value="Genomic_DNA"/>
</dbReference>
<protein>
    <submittedName>
        <fullName evidence="1">CLUMA_CG007324, isoform A</fullName>
    </submittedName>
</protein>
<evidence type="ECO:0000313" key="2">
    <source>
        <dbReference type="Proteomes" id="UP000183832"/>
    </source>
</evidence>
<dbReference type="AlphaFoldDB" id="A0A1J1I2H5"/>
<evidence type="ECO:0000313" key="1">
    <source>
        <dbReference type="EMBL" id="CRK93796.1"/>
    </source>
</evidence>
<proteinExistence type="predicted"/>